<feature type="signal peptide" evidence="2">
    <location>
        <begin position="1"/>
        <end position="23"/>
    </location>
</feature>
<sequence>MRILSFGLRVLLNLLIPLILSLAKILPLRTPGSITSIWGISRSITLYADVPGFSIKLSANSDQSPPWGQRLILIKEKRKVLQAQLDPAQQRCPPLEHLLGPTWWFFLIIHFKAIRIEGSRLKVPGSCPRVRVPAYSLRLPGRHVYNSTYWLRPRSPAHQQGPAMLTEAPRHIMLTTAYRQDAAINPNTFHGSRPRRSGTALNGRNHQLQIRRHPRTDPGEYTQRRVSFLLSFLRAEHGSLVHKNTLTDLTSEIESLGHAIVDGAPPAAEAEVLHLVGSLSIIRVEEVASWREKYQLSDDVDIRVTGPIDRVSDFDVDEVPVYEGFYESGFRD</sequence>
<evidence type="ECO:0000313" key="4">
    <source>
        <dbReference type="Proteomes" id="UP000266723"/>
    </source>
</evidence>
<evidence type="ECO:0000313" key="3">
    <source>
        <dbReference type="EMBL" id="KAF3563266.1"/>
    </source>
</evidence>
<protein>
    <submittedName>
        <fullName evidence="3">Uncharacterized protein</fullName>
    </submittedName>
</protein>
<keyword evidence="2" id="KW-0732">Signal</keyword>
<comment type="caution">
    <text evidence="3">The sequence shown here is derived from an EMBL/GenBank/DDBJ whole genome shotgun (WGS) entry which is preliminary data.</text>
</comment>
<dbReference type="EMBL" id="QGKV02000759">
    <property type="protein sequence ID" value="KAF3563266.1"/>
    <property type="molecule type" value="Genomic_DNA"/>
</dbReference>
<feature type="chain" id="PRO_5046304799" evidence="2">
    <location>
        <begin position="24"/>
        <end position="332"/>
    </location>
</feature>
<keyword evidence="4" id="KW-1185">Reference proteome</keyword>
<gene>
    <name evidence="3" type="ORF">DY000_02014592</name>
</gene>
<accession>A0ABQ7CUL4</accession>
<proteinExistence type="predicted"/>
<feature type="region of interest" description="Disordered" evidence="1">
    <location>
        <begin position="185"/>
        <end position="204"/>
    </location>
</feature>
<name>A0ABQ7CUL4_BRACR</name>
<evidence type="ECO:0000256" key="2">
    <source>
        <dbReference type="SAM" id="SignalP"/>
    </source>
</evidence>
<evidence type="ECO:0000256" key="1">
    <source>
        <dbReference type="SAM" id="MobiDB-lite"/>
    </source>
</evidence>
<reference evidence="3 4" key="1">
    <citation type="journal article" date="2020" name="BMC Genomics">
        <title>Intraspecific diversification of the crop wild relative Brassica cretica Lam. using demographic model selection.</title>
        <authorList>
            <person name="Kioukis A."/>
            <person name="Michalopoulou V.A."/>
            <person name="Briers L."/>
            <person name="Pirintsos S."/>
            <person name="Studholme D.J."/>
            <person name="Pavlidis P."/>
            <person name="Sarris P.F."/>
        </authorList>
    </citation>
    <scope>NUCLEOTIDE SEQUENCE [LARGE SCALE GENOMIC DNA]</scope>
    <source>
        <strain evidence="4">cv. PFS-1207/04</strain>
    </source>
</reference>
<organism evidence="3 4">
    <name type="scientific">Brassica cretica</name>
    <name type="common">Mustard</name>
    <dbReference type="NCBI Taxonomy" id="69181"/>
    <lineage>
        <taxon>Eukaryota</taxon>
        <taxon>Viridiplantae</taxon>
        <taxon>Streptophyta</taxon>
        <taxon>Embryophyta</taxon>
        <taxon>Tracheophyta</taxon>
        <taxon>Spermatophyta</taxon>
        <taxon>Magnoliopsida</taxon>
        <taxon>eudicotyledons</taxon>
        <taxon>Gunneridae</taxon>
        <taxon>Pentapetalae</taxon>
        <taxon>rosids</taxon>
        <taxon>malvids</taxon>
        <taxon>Brassicales</taxon>
        <taxon>Brassicaceae</taxon>
        <taxon>Brassiceae</taxon>
        <taxon>Brassica</taxon>
    </lineage>
</organism>
<dbReference type="Proteomes" id="UP000266723">
    <property type="component" value="Unassembled WGS sequence"/>
</dbReference>